<proteinExistence type="predicted"/>
<organism evidence="2 3">
    <name type="scientific">Caerostris darwini</name>
    <dbReference type="NCBI Taxonomy" id="1538125"/>
    <lineage>
        <taxon>Eukaryota</taxon>
        <taxon>Metazoa</taxon>
        <taxon>Ecdysozoa</taxon>
        <taxon>Arthropoda</taxon>
        <taxon>Chelicerata</taxon>
        <taxon>Arachnida</taxon>
        <taxon>Araneae</taxon>
        <taxon>Araneomorphae</taxon>
        <taxon>Entelegynae</taxon>
        <taxon>Araneoidea</taxon>
        <taxon>Araneidae</taxon>
        <taxon>Caerostris</taxon>
    </lineage>
</organism>
<feature type="compositionally biased region" description="Basic and acidic residues" evidence="1">
    <location>
        <begin position="45"/>
        <end position="55"/>
    </location>
</feature>
<dbReference type="EMBL" id="BPLQ01003025">
    <property type="protein sequence ID" value="GIX97271.1"/>
    <property type="molecule type" value="Genomic_DNA"/>
</dbReference>
<evidence type="ECO:0000256" key="1">
    <source>
        <dbReference type="SAM" id="MobiDB-lite"/>
    </source>
</evidence>
<gene>
    <name evidence="2" type="ORF">CDAR_103641</name>
</gene>
<dbReference type="AlphaFoldDB" id="A0AAV4PNB5"/>
<name>A0AAV4PNB5_9ARAC</name>
<feature type="compositionally biased region" description="Polar residues" evidence="1">
    <location>
        <begin position="56"/>
        <end position="65"/>
    </location>
</feature>
<comment type="caution">
    <text evidence="2">The sequence shown here is derived from an EMBL/GenBank/DDBJ whole genome shotgun (WGS) entry which is preliminary data.</text>
</comment>
<evidence type="ECO:0000313" key="2">
    <source>
        <dbReference type="EMBL" id="GIX97271.1"/>
    </source>
</evidence>
<accession>A0AAV4PNB5</accession>
<keyword evidence="3" id="KW-1185">Reference proteome</keyword>
<dbReference type="Proteomes" id="UP001054837">
    <property type="component" value="Unassembled WGS sequence"/>
</dbReference>
<evidence type="ECO:0000313" key="3">
    <source>
        <dbReference type="Proteomes" id="UP001054837"/>
    </source>
</evidence>
<sequence length="74" mass="8490">MPSHHFVALERSWSNIMQKGYDKEEKKCPALKFIHQNPQLPLFPGERRSQVKERPSNPSISSYKTAINEIGPAL</sequence>
<protein>
    <submittedName>
        <fullName evidence="2">Uncharacterized protein</fullName>
    </submittedName>
</protein>
<feature type="region of interest" description="Disordered" evidence="1">
    <location>
        <begin position="42"/>
        <end position="74"/>
    </location>
</feature>
<reference evidence="2 3" key="1">
    <citation type="submission" date="2021-06" db="EMBL/GenBank/DDBJ databases">
        <title>Caerostris darwini draft genome.</title>
        <authorList>
            <person name="Kono N."/>
            <person name="Arakawa K."/>
        </authorList>
    </citation>
    <scope>NUCLEOTIDE SEQUENCE [LARGE SCALE GENOMIC DNA]</scope>
</reference>